<feature type="region of interest" description="Disordered" evidence="8">
    <location>
        <begin position="839"/>
        <end position="980"/>
    </location>
</feature>
<feature type="domain" description="Protein kinase" evidence="9">
    <location>
        <begin position="472"/>
        <end position="743"/>
    </location>
</feature>
<dbReference type="eggNOG" id="KOG0589">
    <property type="taxonomic scope" value="Eukaryota"/>
</dbReference>
<evidence type="ECO:0000256" key="2">
    <source>
        <dbReference type="ARBA" id="ARBA00022679"/>
    </source>
</evidence>
<organism>
    <name type="scientific">Branchiostoma floridae</name>
    <name type="common">Florida lancelet</name>
    <name type="synonym">Amphioxus</name>
    <dbReference type="NCBI Taxonomy" id="7739"/>
    <lineage>
        <taxon>Eukaryota</taxon>
        <taxon>Metazoa</taxon>
        <taxon>Chordata</taxon>
        <taxon>Cephalochordata</taxon>
        <taxon>Leptocardii</taxon>
        <taxon>Amphioxiformes</taxon>
        <taxon>Branchiostomatidae</taxon>
        <taxon>Branchiostoma</taxon>
    </lineage>
</organism>
<gene>
    <name evidence="10" type="ORF">BRAFLDRAFT_76429</name>
</gene>
<dbReference type="FunFam" id="1.10.510.10:FF:001213">
    <property type="entry name" value="serine/threonine-protein kinase Nek10"/>
    <property type="match status" value="1"/>
</dbReference>
<protein>
    <recommendedName>
        <fullName evidence="9">Protein kinase domain-containing protein</fullName>
    </recommendedName>
</protein>
<accession>C3Z397</accession>
<evidence type="ECO:0000256" key="3">
    <source>
        <dbReference type="ARBA" id="ARBA00022741"/>
    </source>
</evidence>
<feature type="compositionally biased region" description="Low complexity" evidence="8">
    <location>
        <begin position="926"/>
        <end position="945"/>
    </location>
</feature>
<dbReference type="InterPro" id="IPR011989">
    <property type="entry name" value="ARM-like"/>
</dbReference>
<evidence type="ECO:0000256" key="1">
    <source>
        <dbReference type="ARBA" id="ARBA00010886"/>
    </source>
</evidence>
<dbReference type="EMBL" id="GG666576">
    <property type="protein sequence ID" value="EEN52941.1"/>
    <property type="molecule type" value="Genomic_DNA"/>
</dbReference>
<feature type="binding site" evidence="6">
    <location>
        <position position="502"/>
    </location>
    <ligand>
        <name>ATP</name>
        <dbReference type="ChEBI" id="CHEBI:30616"/>
    </ligand>
</feature>
<keyword evidence="3 6" id="KW-0547">Nucleotide-binding</keyword>
<proteinExistence type="inferred from homology"/>
<evidence type="ECO:0000256" key="8">
    <source>
        <dbReference type="SAM" id="MobiDB-lite"/>
    </source>
</evidence>
<dbReference type="InterPro" id="IPR000719">
    <property type="entry name" value="Prot_kinase_dom"/>
</dbReference>
<dbReference type="Pfam" id="PF00069">
    <property type="entry name" value="Pkinase"/>
    <property type="match status" value="1"/>
</dbReference>
<keyword evidence="5 6" id="KW-0067">ATP-binding</keyword>
<feature type="compositionally biased region" description="Low complexity" evidence="8">
    <location>
        <begin position="878"/>
        <end position="891"/>
    </location>
</feature>
<evidence type="ECO:0000313" key="10">
    <source>
        <dbReference type="EMBL" id="EEN52941.1"/>
    </source>
</evidence>
<comment type="similarity">
    <text evidence="1">Belongs to the protein kinase superfamily. NEK Ser/Thr protein kinase family. NIMA subfamily.</text>
</comment>
<dbReference type="Gene3D" id="1.25.10.10">
    <property type="entry name" value="Leucine-rich Repeat Variant"/>
    <property type="match status" value="1"/>
</dbReference>
<dbReference type="SUPFAM" id="SSF56112">
    <property type="entry name" value="Protein kinase-like (PK-like)"/>
    <property type="match status" value="1"/>
</dbReference>
<dbReference type="PANTHER" id="PTHR43671:SF92">
    <property type="entry name" value="SERINE_THREONINE-PROTEIN KINASE NEK10"/>
    <property type="match status" value="1"/>
</dbReference>
<dbReference type="InterPro" id="IPR050660">
    <property type="entry name" value="NEK_Ser/Thr_kinase"/>
</dbReference>
<keyword evidence="2" id="KW-0808">Transferase</keyword>
<dbReference type="InParanoid" id="C3Z397"/>
<dbReference type="PROSITE" id="PS00107">
    <property type="entry name" value="PROTEIN_KINASE_ATP"/>
    <property type="match status" value="1"/>
</dbReference>
<dbReference type="InterPro" id="IPR008271">
    <property type="entry name" value="Ser/Thr_kinase_AS"/>
</dbReference>
<evidence type="ECO:0000256" key="4">
    <source>
        <dbReference type="ARBA" id="ARBA00022777"/>
    </source>
</evidence>
<evidence type="ECO:0000259" key="9">
    <source>
        <dbReference type="PROSITE" id="PS50011"/>
    </source>
</evidence>
<dbReference type="GO" id="GO:0005524">
    <property type="term" value="F:ATP binding"/>
    <property type="evidence" value="ECO:0007669"/>
    <property type="project" value="UniProtKB-UniRule"/>
</dbReference>
<dbReference type="Gene3D" id="1.10.510.10">
    <property type="entry name" value="Transferase(Phosphotransferase) domain 1"/>
    <property type="match status" value="1"/>
</dbReference>
<dbReference type="InterPro" id="IPR011009">
    <property type="entry name" value="Kinase-like_dom_sf"/>
</dbReference>
<dbReference type="InterPro" id="IPR016024">
    <property type="entry name" value="ARM-type_fold"/>
</dbReference>
<feature type="region of interest" description="Disordered" evidence="8">
    <location>
        <begin position="26"/>
        <end position="66"/>
    </location>
</feature>
<dbReference type="GO" id="GO:0004674">
    <property type="term" value="F:protein serine/threonine kinase activity"/>
    <property type="evidence" value="ECO:0007669"/>
    <property type="project" value="InterPro"/>
</dbReference>
<feature type="region of interest" description="Disordered" evidence="8">
    <location>
        <begin position="1145"/>
        <end position="1243"/>
    </location>
</feature>
<dbReference type="STRING" id="7739.C3Z397"/>
<evidence type="ECO:0000256" key="5">
    <source>
        <dbReference type="ARBA" id="ARBA00022840"/>
    </source>
</evidence>
<evidence type="ECO:0000256" key="7">
    <source>
        <dbReference type="SAM" id="Coils"/>
    </source>
</evidence>
<feature type="compositionally biased region" description="Basic and acidic residues" evidence="8">
    <location>
        <begin position="1152"/>
        <end position="1239"/>
    </location>
</feature>
<dbReference type="PROSITE" id="PS00108">
    <property type="entry name" value="PROTEIN_KINASE_ST"/>
    <property type="match status" value="1"/>
</dbReference>
<dbReference type="SUPFAM" id="SSF48371">
    <property type="entry name" value="ARM repeat"/>
    <property type="match status" value="1"/>
</dbReference>
<feature type="compositionally biased region" description="Low complexity" evidence="8">
    <location>
        <begin position="850"/>
        <end position="862"/>
    </location>
</feature>
<dbReference type="PROSITE" id="PS50011">
    <property type="entry name" value="PROTEIN_KINASE_DOM"/>
    <property type="match status" value="1"/>
</dbReference>
<feature type="coiled-coil region" evidence="7">
    <location>
        <begin position="746"/>
        <end position="777"/>
    </location>
</feature>
<evidence type="ECO:0000256" key="6">
    <source>
        <dbReference type="PROSITE-ProRule" id="PRU10141"/>
    </source>
</evidence>
<keyword evidence="7" id="KW-0175">Coiled coil</keyword>
<keyword evidence="4" id="KW-0418">Kinase</keyword>
<sequence>MPGQEKKGKNLESKQESKELARLLGLLNTPASKQQLPSIDVSAPSKSSRYGQLRGTGKIKWPPAQPSCQEQSTEALALEKFSKRYQNDRVFSKHPMQGYFSQIFTALIKHRLCSPEWTERAPPENILRVVTCLRMLMRDPTYQKMFFDLDGVKLLAERLEAATHSYLTFGEGPYVVDILKEMTNIFQKLSVQEKQKDWLVACQAHKSLVLLLSANDVIVLHCSLYALISLAQSPEPRAVIAELHCVETLLRILQEYDNMSKNLAARLLRSLCGDSQAREQVKIYDGVPVLLSDRKFETDRTVLTQLSSSAGATPGHGGFQVTFQGDESEVNVSEKDKLSLKAVVCTALTELVLNDTNAYQIVQTNGVYLIGLLIMPPEMGNAENYIDLQRTAFRTLRFLFSMERNRQLFKRLFPPDLFEMFIDIGHYIRDINAYKQVVDKLNSLPKDQIEVIQQRIFDTNQNKEPNTFISTYAVYELLGSGAFGNVYKVKKKDSSGTFLALKEINVHNPALGKTAKEKDKSIGDIVAEINIIREQLRHPNIVRYYKTFTENDRLYILMDLIEGAPLGEHFNSLKEKGERFPEDRIWNIFLQIVLALRYLHKERKIVHRDLKPDNIMLGENDKVTITDFGLARQKSREESKMTSVVGTILYSCPEIVKSEPYTEKADVWASGCILYQMCALQPPFYSSNMLSLATKIVNAEYEPLPEDLYSQQITGVIGSCLTSEPEDRPDIVQVAALISDKLLVYMDQLRIHQVNMEKKLERERKRTQRHFVEANRNMQNYHRLFLASQERYDKLVSLQSSGGASSFKGGGDSGSDLSDSVFAVAAAYAEANKKGENGSTILADSEKDMSSSSGSDNESDSGTAPKSTKAGKKKDLNSSGSLQLPQPSPGKKLSKPTPPTSPRVPHGARRALQLDGADKSTFRSRSNSTEKSTTSGTTDKSSTSSPPRESTDRVLLQHQTSTSSTSSDGNGERRTQSSTLELMRRRLSSNKGRPNSASAGAAMLTISPRKVRQIKDPIQEMLHQLHKIIYISQLPPTLTHNPRRRVVEKFMRALFSPQSSSFNLKSELKKLLTGSRDLIDLNFAPWTARQATAEEAAIAAAADRPAFTSVNSVEEGNISDFGITYEQMQNIIESVLAESGYYDVSPATSAKSNEKDRKGTKRSEKEQKGAKGNEKEQKRNEKERKGKYRKCEKERKEKYRKCEKDRKGTKRSDRNEKERKGRSESAKRNEKERSMKQSEMKSMVWSNHSAAALQRVRVAFHDALKIMTSQPRSTSNSWLFALLRLDTFDARRRKLTHSFATCLLASENDIVRALACSDAVSTSTFWSNYCKVVHRPRARRDAM</sequence>
<dbReference type="CDD" id="cd08528">
    <property type="entry name" value="STKc_Nek10"/>
    <property type="match status" value="1"/>
</dbReference>
<reference evidence="10" key="1">
    <citation type="journal article" date="2008" name="Nature">
        <title>The amphioxus genome and the evolution of the chordate karyotype.</title>
        <authorList>
            <consortium name="US DOE Joint Genome Institute (JGI-PGF)"/>
            <person name="Putnam N.H."/>
            <person name="Butts T."/>
            <person name="Ferrier D.E.K."/>
            <person name="Furlong R.F."/>
            <person name="Hellsten U."/>
            <person name="Kawashima T."/>
            <person name="Robinson-Rechavi M."/>
            <person name="Shoguchi E."/>
            <person name="Terry A."/>
            <person name="Yu J.-K."/>
            <person name="Benito-Gutierrez E.L."/>
            <person name="Dubchak I."/>
            <person name="Garcia-Fernandez J."/>
            <person name="Gibson-Brown J.J."/>
            <person name="Grigoriev I.V."/>
            <person name="Horton A.C."/>
            <person name="de Jong P.J."/>
            <person name="Jurka J."/>
            <person name="Kapitonov V.V."/>
            <person name="Kohara Y."/>
            <person name="Kuroki Y."/>
            <person name="Lindquist E."/>
            <person name="Lucas S."/>
            <person name="Osoegawa K."/>
            <person name="Pennacchio L.A."/>
            <person name="Salamov A.A."/>
            <person name="Satou Y."/>
            <person name="Sauka-Spengler T."/>
            <person name="Schmutz J."/>
            <person name="Shin-I T."/>
            <person name="Toyoda A."/>
            <person name="Bronner-Fraser M."/>
            <person name="Fujiyama A."/>
            <person name="Holland L.Z."/>
            <person name="Holland P.W.H."/>
            <person name="Satoh N."/>
            <person name="Rokhsar D.S."/>
        </authorList>
    </citation>
    <scope>NUCLEOTIDE SEQUENCE [LARGE SCALE GENOMIC DNA]</scope>
    <source>
        <strain evidence="10">S238N-H82</strain>
        <tissue evidence="10">Testes</tissue>
    </source>
</reference>
<dbReference type="PANTHER" id="PTHR43671">
    <property type="entry name" value="SERINE/THREONINE-PROTEIN KINASE NEK"/>
    <property type="match status" value="1"/>
</dbReference>
<dbReference type="SMART" id="SM00220">
    <property type="entry name" value="S_TKc"/>
    <property type="match status" value="1"/>
</dbReference>
<dbReference type="InterPro" id="IPR017441">
    <property type="entry name" value="Protein_kinase_ATP_BS"/>
</dbReference>
<dbReference type="InterPro" id="IPR042666">
    <property type="entry name" value="Nek10_STKc"/>
</dbReference>
<name>C3Z397_BRAFL</name>